<feature type="active site" description="Proton donor" evidence="3">
    <location>
        <position position="246"/>
    </location>
</feature>
<dbReference type="Gene3D" id="1.20.120.420">
    <property type="entry name" value="translation initiation factor eif-2b, domain 1"/>
    <property type="match status" value="1"/>
</dbReference>
<dbReference type="FunFam" id="3.40.50.10470:FF:000006">
    <property type="entry name" value="Methylthioribose-1-phosphate isomerase"/>
    <property type="match status" value="1"/>
</dbReference>
<dbReference type="NCBIfam" id="TIGR00512">
    <property type="entry name" value="salvage_mtnA"/>
    <property type="match status" value="1"/>
</dbReference>
<reference evidence="4" key="1">
    <citation type="submission" date="2021-02" db="EMBL/GenBank/DDBJ databases">
        <title>Genome-Resolved Metagenomics of a Microbial Community Performing Photosynthetic Biological Nutrient Removal.</title>
        <authorList>
            <person name="Mcdaniel E.A."/>
        </authorList>
    </citation>
    <scope>NUCLEOTIDE SEQUENCE</scope>
    <source>
        <strain evidence="4">UWPOB_OBS1</strain>
    </source>
</reference>
<dbReference type="InterPro" id="IPR000649">
    <property type="entry name" value="IF-2B-related"/>
</dbReference>
<dbReference type="FunFam" id="1.20.120.420:FF:000003">
    <property type="entry name" value="Methylthioribose-1-phosphate isomerase"/>
    <property type="match status" value="1"/>
</dbReference>
<comment type="function">
    <text evidence="3">Catalyzes the interconversion of methylthioribose-1-phosphate (MTR-1-P) into methylthioribulose-1-phosphate (MTRu-1-P).</text>
</comment>
<protein>
    <recommendedName>
        <fullName evidence="3">Methylthioribose-1-phosphate isomerase</fullName>
        <shortName evidence="3">M1Pi</shortName>
        <shortName evidence="3">MTR-1-P isomerase</shortName>
        <ecNumber evidence="3">5.3.1.23</ecNumber>
    </recommendedName>
    <alternativeName>
        <fullName evidence="3">S-methyl-5-thioribose-1-phosphate isomerase</fullName>
    </alternativeName>
</protein>
<dbReference type="InterPro" id="IPR037171">
    <property type="entry name" value="NagB/RpiA_transferase-like"/>
</dbReference>
<organism evidence="4 5">
    <name type="scientific">Candidatus Obscuribacter phosphatis</name>
    <dbReference type="NCBI Taxonomy" id="1906157"/>
    <lineage>
        <taxon>Bacteria</taxon>
        <taxon>Bacillati</taxon>
        <taxon>Candidatus Melainabacteria</taxon>
        <taxon>Candidatus Obscuribacterales</taxon>
        <taxon>Candidatus Obscuribacteraceae</taxon>
        <taxon>Candidatus Obscuribacter</taxon>
    </lineage>
</organism>
<feature type="binding site" evidence="3">
    <location>
        <begin position="51"/>
        <end position="53"/>
    </location>
    <ligand>
        <name>substrate</name>
    </ligand>
</feature>
<dbReference type="InterPro" id="IPR042529">
    <property type="entry name" value="IF_2B-like_C"/>
</dbReference>
<comment type="caution">
    <text evidence="4">The sequence shown here is derived from an EMBL/GenBank/DDBJ whole genome shotgun (WGS) entry which is preliminary data.</text>
</comment>
<comment type="pathway">
    <text evidence="3">Amino-acid biosynthesis; L-methionine biosynthesis via salvage pathway; L-methionine from S-methyl-5-thio-alpha-D-ribose 1-phosphate: step 1/6.</text>
</comment>
<evidence type="ECO:0000313" key="5">
    <source>
        <dbReference type="Proteomes" id="UP000664277"/>
    </source>
</evidence>
<dbReference type="NCBIfam" id="NF004326">
    <property type="entry name" value="PRK05720.1"/>
    <property type="match status" value="1"/>
</dbReference>
<dbReference type="SUPFAM" id="SSF100950">
    <property type="entry name" value="NagB/RpiA/CoA transferase-like"/>
    <property type="match status" value="1"/>
</dbReference>
<evidence type="ECO:0000256" key="1">
    <source>
        <dbReference type="ARBA" id="ARBA00023235"/>
    </source>
</evidence>
<feature type="site" description="Transition state stabilizer" evidence="3">
    <location>
        <position position="167"/>
    </location>
</feature>
<gene>
    <name evidence="3 4" type="primary">mtnA</name>
    <name evidence="4" type="ORF">J0M35_06245</name>
</gene>
<accession>A0A8J7P7C9</accession>
<dbReference type="AlphaFoldDB" id="A0A8J7P7C9"/>
<keyword evidence="3" id="KW-0028">Amino-acid biosynthesis</keyword>
<dbReference type="InterPro" id="IPR027363">
    <property type="entry name" value="M1Pi_N"/>
</dbReference>
<dbReference type="PANTHER" id="PTHR43475">
    <property type="entry name" value="METHYLTHIORIBOSE-1-PHOSPHATE ISOMERASE"/>
    <property type="match status" value="1"/>
</dbReference>
<dbReference type="InterPro" id="IPR011559">
    <property type="entry name" value="Initiation_fac_2B_a/b/d"/>
</dbReference>
<feature type="binding site" evidence="3">
    <location>
        <position position="92"/>
    </location>
    <ligand>
        <name>substrate</name>
    </ligand>
</feature>
<dbReference type="NCBIfam" id="TIGR00524">
    <property type="entry name" value="eIF-2B_rel"/>
    <property type="match status" value="1"/>
</dbReference>
<keyword evidence="3" id="KW-0486">Methionine biosynthesis</keyword>
<dbReference type="InterPro" id="IPR005251">
    <property type="entry name" value="IF-M1Pi"/>
</dbReference>
<dbReference type="HAMAP" id="MF_01678">
    <property type="entry name" value="Salvage_MtnA"/>
    <property type="match status" value="1"/>
</dbReference>
<proteinExistence type="inferred from homology"/>
<comment type="similarity">
    <text evidence="3">Belongs to the EIF-2B alpha/beta/delta subunits family. MtnA subfamily.</text>
</comment>
<dbReference type="GO" id="GO:0046523">
    <property type="term" value="F:S-methyl-5-thioribose-1-phosphate isomerase activity"/>
    <property type="evidence" value="ECO:0007669"/>
    <property type="project" value="UniProtKB-UniRule"/>
</dbReference>
<dbReference type="GO" id="GO:0019509">
    <property type="term" value="P:L-methionine salvage from methylthioadenosine"/>
    <property type="evidence" value="ECO:0007669"/>
    <property type="project" value="UniProtKB-UniRule"/>
</dbReference>
<dbReference type="EMBL" id="JAFLCK010000006">
    <property type="protein sequence ID" value="MBN8659944.1"/>
    <property type="molecule type" value="Genomic_DNA"/>
</dbReference>
<dbReference type="EC" id="5.3.1.23" evidence="3"/>
<feature type="binding site" evidence="3">
    <location>
        <position position="206"/>
    </location>
    <ligand>
        <name>substrate</name>
    </ligand>
</feature>
<evidence type="ECO:0000256" key="2">
    <source>
        <dbReference type="ARBA" id="ARBA00052401"/>
    </source>
</evidence>
<dbReference type="Proteomes" id="UP000664277">
    <property type="component" value="Unassembled WGS sequence"/>
</dbReference>
<keyword evidence="1 3" id="KW-0413">Isomerase</keyword>
<evidence type="ECO:0000313" key="4">
    <source>
        <dbReference type="EMBL" id="MBN8659944.1"/>
    </source>
</evidence>
<sequence length="355" mass="38371">MEKAGLLPLRFLEESGTLLLVDQRKLPFEEEWFDATAFDDLLFSIKEMVVRGAPSIGVVAGYGHALNIARRMRQGASLPVIEADLERLLATRPTAVNLQYGARQVHKAFMQALSEHSNSNANTNADPAEAALKEAHRLYQEVLDANYQLSNHGLSVISKGASILTHCNAGPLAACGYGTALGVIRAAHYAGLQPQVFADETRPRNQGRLTAFELQREEIPVTLVCESMSGFLMKCGKIDLVITGADRIALNGDTANKIGTYNLAVLASFHKIPFFIAAPLSTFDRVTTDGDSIPIEFRAEEEVLTFDGARHAPPGVKAINPSFDVTPSQLISGIITEKGILRAPFQESIAAALSS</sequence>
<dbReference type="PANTHER" id="PTHR43475:SF1">
    <property type="entry name" value="METHYLTHIORIBOSE-1-PHOSPHATE ISOMERASE"/>
    <property type="match status" value="1"/>
</dbReference>
<evidence type="ECO:0000256" key="3">
    <source>
        <dbReference type="HAMAP-Rule" id="MF_01678"/>
    </source>
</evidence>
<comment type="catalytic activity">
    <reaction evidence="2 3">
        <text>5-(methylsulfanyl)-alpha-D-ribose 1-phosphate = 5-(methylsulfanyl)-D-ribulose 1-phosphate</text>
        <dbReference type="Rhea" id="RHEA:19989"/>
        <dbReference type="ChEBI" id="CHEBI:58533"/>
        <dbReference type="ChEBI" id="CHEBI:58548"/>
        <dbReference type="EC" id="5.3.1.23"/>
    </reaction>
</comment>
<name>A0A8J7P7C9_9BACT</name>
<dbReference type="Gene3D" id="3.40.50.10470">
    <property type="entry name" value="Translation initiation factor eif-2b, domain 2"/>
    <property type="match status" value="1"/>
</dbReference>
<dbReference type="UniPathway" id="UPA00904">
    <property type="reaction ID" value="UER00874"/>
</dbReference>
<feature type="binding site" evidence="3">
    <location>
        <begin position="256"/>
        <end position="257"/>
    </location>
    <ligand>
        <name>substrate</name>
    </ligand>
</feature>
<dbReference type="Pfam" id="PF01008">
    <property type="entry name" value="IF-2B"/>
    <property type="match status" value="1"/>
</dbReference>